<organism evidence="3 4">
    <name type="scientific">Kribbella steppae</name>
    <dbReference type="NCBI Taxonomy" id="2512223"/>
    <lineage>
        <taxon>Bacteria</taxon>
        <taxon>Bacillati</taxon>
        <taxon>Actinomycetota</taxon>
        <taxon>Actinomycetes</taxon>
        <taxon>Propionibacteriales</taxon>
        <taxon>Kribbellaceae</taxon>
        <taxon>Kribbella</taxon>
    </lineage>
</organism>
<keyword evidence="1" id="KW-0560">Oxidoreductase</keyword>
<evidence type="ECO:0000259" key="2">
    <source>
        <dbReference type="Pfam" id="PF00296"/>
    </source>
</evidence>
<evidence type="ECO:0000256" key="1">
    <source>
        <dbReference type="ARBA" id="ARBA00023002"/>
    </source>
</evidence>
<dbReference type="PANTHER" id="PTHR43244:SF1">
    <property type="entry name" value="5,10-METHYLENETETRAHYDROMETHANOPTERIN REDUCTASE"/>
    <property type="match status" value="1"/>
</dbReference>
<comment type="caution">
    <text evidence="3">The sequence shown here is derived from an EMBL/GenBank/DDBJ whole genome shotgun (WGS) entry which is preliminary data.</text>
</comment>
<dbReference type="Pfam" id="PF00296">
    <property type="entry name" value="Bac_luciferase"/>
    <property type="match status" value="1"/>
</dbReference>
<keyword evidence="4" id="KW-1185">Reference proteome</keyword>
<dbReference type="InterPro" id="IPR036661">
    <property type="entry name" value="Luciferase-like_sf"/>
</dbReference>
<dbReference type="PANTHER" id="PTHR43244">
    <property type="match status" value="1"/>
</dbReference>
<evidence type="ECO:0000313" key="3">
    <source>
        <dbReference type="EMBL" id="TCO16516.1"/>
    </source>
</evidence>
<dbReference type="EMBL" id="SLWN01000020">
    <property type="protein sequence ID" value="TCO16516.1"/>
    <property type="molecule type" value="Genomic_DNA"/>
</dbReference>
<dbReference type="AlphaFoldDB" id="A0A4R2GZ11"/>
<dbReference type="InterPro" id="IPR050564">
    <property type="entry name" value="F420-G6PD/mer"/>
</dbReference>
<gene>
    <name evidence="3" type="ORF">EV652_1209</name>
</gene>
<accession>A0A4R2GZ11</accession>
<sequence length="220" mass="23477">MQAVTGNRLTLGIGTSHPHMVEGMLGLSMEQPAKYMREYVEALLPLLAGEAVNYKGEKLSAAGKIEIMGAEAPELILAALGPRMLKIAGELAAGTTTTWVGPELIASYIRPTIDRAAFGRPQPQVIGAICVALTDDPDKTRDWIRERFGAAGTMPAYRAVLDRGGVAGPEDTAVLGDETAVAKEVQRFADAGATELLFCPVGTPEEQARTIAFVHDYARR</sequence>
<dbReference type="SUPFAM" id="SSF51679">
    <property type="entry name" value="Bacterial luciferase-like"/>
    <property type="match status" value="1"/>
</dbReference>
<reference evidence="3 4" key="1">
    <citation type="journal article" date="2015" name="Stand. Genomic Sci.">
        <title>Genomic Encyclopedia of Bacterial and Archaeal Type Strains, Phase III: the genomes of soil and plant-associated and newly described type strains.</title>
        <authorList>
            <person name="Whitman W.B."/>
            <person name="Woyke T."/>
            <person name="Klenk H.P."/>
            <person name="Zhou Y."/>
            <person name="Lilburn T.G."/>
            <person name="Beck B.J."/>
            <person name="De Vos P."/>
            <person name="Vandamme P."/>
            <person name="Eisen J.A."/>
            <person name="Garrity G."/>
            <person name="Hugenholtz P."/>
            <person name="Kyrpides N.C."/>
        </authorList>
    </citation>
    <scope>NUCLEOTIDE SEQUENCE [LARGE SCALE GENOMIC DNA]</scope>
    <source>
        <strain evidence="3 4">VKM Ac-2572</strain>
    </source>
</reference>
<feature type="domain" description="Luciferase-like" evidence="2">
    <location>
        <begin position="2"/>
        <end position="213"/>
    </location>
</feature>
<dbReference type="InterPro" id="IPR011251">
    <property type="entry name" value="Luciferase-like_dom"/>
</dbReference>
<name>A0A4R2GZ11_9ACTN</name>
<proteinExistence type="predicted"/>
<dbReference type="GO" id="GO:0016705">
    <property type="term" value="F:oxidoreductase activity, acting on paired donors, with incorporation or reduction of molecular oxygen"/>
    <property type="evidence" value="ECO:0007669"/>
    <property type="project" value="InterPro"/>
</dbReference>
<dbReference type="Proteomes" id="UP000294508">
    <property type="component" value="Unassembled WGS sequence"/>
</dbReference>
<protein>
    <submittedName>
        <fullName evidence="3">F420-dependent oxidoreductase-like protein</fullName>
    </submittedName>
</protein>
<evidence type="ECO:0000313" key="4">
    <source>
        <dbReference type="Proteomes" id="UP000294508"/>
    </source>
</evidence>
<dbReference type="Gene3D" id="3.20.20.30">
    <property type="entry name" value="Luciferase-like domain"/>
    <property type="match status" value="1"/>
</dbReference>